<keyword evidence="2" id="KW-0479">Metal-binding</keyword>
<reference evidence="11" key="1">
    <citation type="submission" date="2025-08" db="UniProtKB">
        <authorList>
            <consortium name="RefSeq"/>
        </authorList>
    </citation>
    <scope>IDENTIFICATION</scope>
    <source>
        <tissue evidence="11">Whole organism</tissue>
    </source>
</reference>
<dbReference type="GO" id="GO:0006355">
    <property type="term" value="P:regulation of DNA-templated transcription"/>
    <property type="evidence" value="ECO:0007669"/>
    <property type="project" value="UniProtKB-ARBA"/>
</dbReference>
<keyword evidence="5" id="KW-0862">Zinc</keyword>
<sequence length="197" mass="22372">MGTLKAHLRTHTGEKPYECNVCHKTFALRGNLTGHLLRIHTGWKSYNCKVCHSAFASRSWLRRHLGTHTDKSPTESQLQCIVVLQDILKSRETSRASSPRTRNHFSDGSSELKTPLRTHTGKSLPESQPQCIVVVQDILKTRETSRASSPCTRNHFTDGSRELKTHLRTHTEKNLPESQPQCIVVVQDILKTRETSR</sequence>
<dbReference type="PANTHER" id="PTHR16515:SF66">
    <property type="entry name" value="C2H2-TYPE DOMAIN-CONTAINING PROTEIN"/>
    <property type="match status" value="1"/>
</dbReference>
<dbReference type="PROSITE" id="PS50157">
    <property type="entry name" value="ZINC_FINGER_C2H2_2"/>
    <property type="match status" value="2"/>
</dbReference>
<evidence type="ECO:0000256" key="6">
    <source>
        <dbReference type="ARBA" id="ARBA00023242"/>
    </source>
</evidence>
<evidence type="ECO:0000313" key="11">
    <source>
        <dbReference type="RefSeq" id="XP_052132580.1"/>
    </source>
</evidence>
<comment type="subcellular location">
    <subcellularLocation>
        <location evidence="1">Nucleus</location>
    </subcellularLocation>
</comment>
<keyword evidence="3" id="KW-0677">Repeat</keyword>
<keyword evidence="4 7" id="KW-0863">Zinc-finger</keyword>
<feature type="non-terminal residue" evidence="11">
    <location>
        <position position="197"/>
    </location>
</feature>
<evidence type="ECO:0000256" key="7">
    <source>
        <dbReference type="PROSITE-ProRule" id="PRU00042"/>
    </source>
</evidence>
<keyword evidence="6" id="KW-0539">Nucleus</keyword>
<feature type="domain" description="C2H2-type" evidence="9">
    <location>
        <begin position="17"/>
        <end position="45"/>
    </location>
</feature>
<evidence type="ECO:0000256" key="2">
    <source>
        <dbReference type="ARBA" id="ARBA00022723"/>
    </source>
</evidence>
<dbReference type="Proteomes" id="UP000504606">
    <property type="component" value="Unplaced"/>
</dbReference>
<evidence type="ECO:0000313" key="10">
    <source>
        <dbReference type="Proteomes" id="UP000504606"/>
    </source>
</evidence>
<feature type="region of interest" description="Disordered" evidence="8">
    <location>
        <begin position="91"/>
        <end position="125"/>
    </location>
</feature>
<dbReference type="RefSeq" id="XP_052132580.1">
    <property type="nucleotide sequence ID" value="XM_052276620.1"/>
</dbReference>
<evidence type="ECO:0000256" key="1">
    <source>
        <dbReference type="ARBA" id="ARBA00004123"/>
    </source>
</evidence>
<protein>
    <submittedName>
        <fullName evidence="11">Zinc finger protein 350-like</fullName>
    </submittedName>
</protein>
<dbReference type="OrthoDB" id="6077919at2759"/>
<proteinExistence type="predicted"/>
<feature type="compositionally biased region" description="Polar residues" evidence="8">
    <location>
        <begin position="95"/>
        <end position="112"/>
    </location>
</feature>
<dbReference type="InterPro" id="IPR050331">
    <property type="entry name" value="Zinc_finger"/>
</dbReference>
<dbReference type="InterPro" id="IPR013087">
    <property type="entry name" value="Znf_C2H2_type"/>
</dbReference>
<accession>A0A9C6XBL6</accession>
<feature type="domain" description="C2H2-type" evidence="9">
    <location>
        <begin position="46"/>
        <end position="73"/>
    </location>
</feature>
<evidence type="ECO:0000259" key="9">
    <source>
        <dbReference type="PROSITE" id="PS50157"/>
    </source>
</evidence>
<dbReference type="AlphaFoldDB" id="A0A9C6XBL6"/>
<evidence type="ECO:0000256" key="5">
    <source>
        <dbReference type="ARBA" id="ARBA00022833"/>
    </source>
</evidence>
<dbReference type="PROSITE" id="PS00028">
    <property type="entry name" value="ZINC_FINGER_C2H2_1"/>
    <property type="match status" value="2"/>
</dbReference>
<dbReference type="SUPFAM" id="SSF57667">
    <property type="entry name" value="beta-beta-alpha zinc fingers"/>
    <property type="match status" value="1"/>
</dbReference>
<dbReference type="Pfam" id="PF00096">
    <property type="entry name" value="zf-C2H2"/>
    <property type="match status" value="2"/>
</dbReference>
<organism evidence="10 11">
    <name type="scientific">Frankliniella occidentalis</name>
    <name type="common">Western flower thrips</name>
    <name type="synonym">Euthrips occidentalis</name>
    <dbReference type="NCBI Taxonomy" id="133901"/>
    <lineage>
        <taxon>Eukaryota</taxon>
        <taxon>Metazoa</taxon>
        <taxon>Ecdysozoa</taxon>
        <taxon>Arthropoda</taxon>
        <taxon>Hexapoda</taxon>
        <taxon>Insecta</taxon>
        <taxon>Pterygota</taxon>
        <taxon>Neoptera</taxon>
        <taxon>Paraneoptera</taxon>
        <taxon>Thysanoptera</taxon>
        <taxon>Terebrantia</taxon>
        <taxon>Thripoidea</taxon>
        <taxon>Thripidae</taxon>
        <taxon>Frankliniella</taxon>
    </lineage>
</organism>
<name>A0A9C6XBL6_FRAOC</name>
<dbReference type="GO" id="GO:0008270">
    <property type="term" value="F:zinc ion binding"/>
    <property type="evidence" value="ECO:0007669"/>
    <property type="project" value="UniProtKB-KW"/>
</dbReference>
<evidence type="ECO:0000256" key="3">
    <source>
        <dbReference type="ARBA" id="ARBA00022737"/>
    </source>
</evidence>
<dbReference type="GeneID" id="127752075"/>
<dbReference type="SMART" id="SM00355">
    <property type="entry name" value="ZnF_C2H2"/>
    <property type="match status" value="2"/>
</dbReference>
<keyword evidence="10" id="KW-1185">Reference proteome</keyword>
<dbReference type="FunFam" id="3.30.160.60:FF:002343">
    <property type="entry name" value="Zinc finger protein 33A"/>
    <property type="match status" value="1"/>
</dbReference>
<dbReference type="PANTHER" id="PTHR16515">
    <property type="entry name" value="PR DOMAIN ZINC FINGER PROTEIN"/>
    <property type="match status" value="1"/>
</dbReference>
<dbReference type="InterPro" id="IPR036236">
    <property type="entry name" value="Znf_C2H2_sf"/>
</dbReference>
<gene>
    <name evidence="11" type="primary">LOC127752075</name>
</gene>
<dbReference type="Gene3D" id="3.30.160.60">
    <property type="entry name" value="Classic Zinc Finger"/>
    <property type="match status" value="3"/>
</dbReference>
<dbReference type="GO" id="GO:0005634">
    <property type="term" value="C:nucleus"/>
    <property type="evidence" value="ECO:0007669"/>
    <property type="project" value="UniProtKB-SubCell"/>
</dbReference>
<evidence type="ECO:0000256" key="8">
    <source>
        <dbReference type="SAM" id="MobiDB-lite"/>
    </source>
</evidence>
<dbReference type="KEGG" id="foc:127752075"/>
<evidence type="ECO:0000256" key="4">
    <source>
        <dbReference type="ARBA" id="ARBA00022771"/>
    </source>
</evidence>